<dbReference type="PANTHER" id="PTHR35801:SF1">
    <property type="entry name" value="PHOSPHOSERINE PHOSPHATASE RSBX"/>
    <property type="match status" value="1"/>
</dbReference>
<dbReference type="AlphaFoldDB" id="A0A212LRZ0"/>
<reference evidence="2" key="1">
    <citation type="submission" date="2016-08" db="EMBL/GenBank/DDBJ databases">
        <authorList>
            <person name="Seilhamer J.J."/>
        </authorList>
    </citation>
    <scope>NUCLEOTIDE SEQUENCE</scope>
    <source>
        <strain evidence="2">86</strain>
    </source>
</reference>
<dbReference type="InterPro" id="IPR036457">
    <property type="entry name" value="PPM-type-like_dom_sf"/>
</dbReference>
<dbReference type="PANTHER" id="PTHR35801">
    <property type="entry name" value="PHOSPHOSERINE PHOSPHATASE RSBX"/>
    <property type="match status" value="1"/>
</dbReference>
<evidence type="ECO:0000313" key="2">
    <source>
        <dbReference type="EMBL" id="SCM80200.1"/>
    </source>
</evidence>
<name>A0A212LRZ0_9FIRM</name>
<proteinExistence type="predicted"/>
<organism evidence="2">
    <name type="scientific">uncultured Sporomusa sp</name>
    <dbReference type="NCBI Taxonomy" id="307249"/>
    <lineage>
        <taxon>Bacteria</taxon>
        <taxon>Bacillati</taxon>
        <taxon>Bacillota</taxon>
        <taxon>Negativicutes</taxon>
        <taxon>Selenomonadales</taxon>
        <taxon>Sporomusaceae</taxon>
        <taxon>Sporomusa</taxon>
        <taxon>environmental samples</taxon>
    </lineage>
</organism>
<dbReference type="SMART" id="SM00331">
    <property type="entry name" value="PP2C_SIG"/>
    <property type="match status" value="1"/>
</dbReference>
<protein>
    <submittedName>
        <fullName evidence="2">Serine phosphatase</fullName>
    </submittedName>
</protein>
<dbReference type="InterPro" id="IPR039248">
    <property type="entry name" value="Ptase_RsbX"/>
</dbReference>
<feature type="domain" description="PPM-type phosphatase" evidence="1">
    <location>
        <begin position="5"/>
        <end position="219"/>
    </location>
</feature>
<sequence>MQKLHAEVGIAQLSKNGEELCGDNVDIVRTPESTIIVMSDGLGSGVKANILATLTTKIASVMLKRGIALEDVVNTVAETLPVCRQRKIAYSTLHIIKIGPDGQTTVVEFDCPSTFLVRRGKVIEFPTKEKLVSGKIIREGELCLQEDDILVAVTDGVLHAGIGGLLKLGWGWTGVAAQLADECNESSDAETIGQHLINCCEGYYMGCPGDDSTSLVVKMRYPQQLTVFTGPPADAALDEQLVRQLLSAPGKKVVAGGTTAQIVSRITNCPLKMDLTCYDPQIPPIGYLEGIDLVTEGILTLNAAVDRLINTKNLRNSTKRDGATLLAKLFNNADKIRVFAGLAVNPAHQNPYFPLQMNLKAQVLTKLNSVLQEKGKEVSIEWI</sequence>
<dbReference type="Pfam" id="PF07228">
    <property type="entry name" value="SpoIIE"/>
    <property type="match status" value="1"/>
</dbReference>
<dbReference type="InterPro" id="IPR001932">
    <property type="entry name" value="PPM-type_phosphatase-like_dom"/>
</dbReference>
<accession>A0A212LRZ0</accession>
<gene>
    <name evidence="2" type="ORF">KL86SPO_30378</name>
</gene>
<dbReference type="Gene3D" id="3.60.40.10">
    <property type="entry name" value="PPM-type phosphatase domain"/>
    <property type="match status" value="1"/>
</dbReference>
<dbReference type="EMBL" id="FMJE01000003">
    <property type="protein sequence ID" value="SCM80200.1"/>
    <property type="molecule type" value="Genomic_DNA"/>
</dbReference>
<evidence type="ECO:0000259" key="1">
    <source>
        <dbReference type="SMART" id="SM00331"/>
    </source>
</evidence>
<dbReference type="RefSeq" id="WP_075755542.1">
    <property type="nucleotide sequence ID" value="NZ_LT608335.1"/>
</dbReference>